<evidence type="ECO:0008006" key="4">
    <source>
        <dbReference type="Google" id="ProtNLM"/>
    </source>
</evidence>
<protein>
    <recommendedName>
        <fullName evidence="4">FAR-17a/AIG1-like protein</fullName>
    </recommendedName>
</protein>
<dbReference type="RefSeq" id="WP_091312427.1">
    <property type="nucleotide sequence ID" value="NZ_CBCSJU010000004.1"/>
</dbReference>
<dbReference type="STRING" id="402734.SAMN05660918_1984"/>
<feature type="transmembrane region" description="Helical" evidence="1">
    <location>
        <begin position="76"/>
        <end position="98"/>
    </location>
</feature>
<sequence>MKKYIDSIGFFLGWLAIIGQFILMIQNRQAEVTETIIRFFSYFTITTNILVVLYFTSRISIFKNSFLSKFSKNGNITALTAFILVVGLIYQFILRGTWQPTGIQRIVDELLHSVIPLFVFLYWLKFATKTDLIFKDITIWLWYPIGYFIYIIIRGHFSGFYPYPFIHVTEIGYPQVLINSVLVSLFFLFIMGALIFVGNKTRKL</sequence>
<gene>
    <name evidence="2" type="ORF">SAMN05660918_1984</name>
</gene>
<feature type="transmembrane region" description="Helical" evidence="1">
    <location>
        <begin position="139"/>
        <end position="157"/>
    </location>
</feature>
<organism evidence="2 3">
    <name type="scientific">Flavobacterium terrigena</name>
    <dbReference type="NCBI Taxonomy" id="402734"/>
    <lineage>
        <taxon>Bacteria</taxon>
        <taxon>Pseudomonadati</taxon>
        <taxon>Bacteroidota</taxon>
        <taxon>Flavobacteriia</taxon>
        <taxon>Flavobacteriales</taxon>
        <taxon>Flavobacteriaceae</taxon>
        <taxon>Flavobacterium</taxon>
    </lineage>
</organism>
<proteinExistence type="predicted"/>
<evidence type="ECO:0000313" key="2">
    <source>
        <dbReference type="EMBL" id="SEI93986.1"/>
    </source>
</evidence>
<dbReference type="OrthoDB" id="9809977at2"/>
<feature type="transmembrane region" description="Helical" evidence="1">
    <location>
        <begin position="110"/>
        <end position="127"/>
    </location>
</feature>
<evidence type="ECO:0000313" key="3">
    <source>
        <dbReference type="Proteomes" id="UP000199702"/>
    </source>
</evidence>
<reference evidence="3" key="1">
    <citation type="submission" date="2016-10" db="EMBL/GenBank/DDBJ databases">
        <authorList>
            <person name="Varghese N."/>
            <person name="Submissions S."/>
        </authorList>
    </citation>
    <scope>NUCLEOTIDE SEQUENCE [LARGE SCALE GENOMIC DNA]</scope>
    <source>
        <strain evidence="3">DSM 17934</strain>
    </source>
</reference>
<dbReference type="NCBIfam" id="NF038065">
    <property type="entry name" value="Pr6Pr"/>
    <property type="match status" value="1"/>
</dbReference>
<dbReference type="EMBL" id="FNYA01000004">
    <property type="protein sequence ID" value="SEI93986.1"/>
    <property type="molecule type" value="Genomic_DNA"/>
</dbReference>
<feature type="transmembrane region" description="Helical" evidence="1">
    <location>
        <begin position="37"/>
        <end position="55"/>
    </location>
</feature>
<keyword evidence="3" id="KW-1185">Reference proteome</keyword>
<dbReference type="Proteomes" id="UP000199702">
    <property type="component" value="Unassembled WGS sequence"/>
</dbReference>
<feature type="transmembrane region" description="Helical" evidence="1">
    <location>
        <begin position="7"/>
        <end position="25"/>
    </location>
</feature>
<evidence type="ECO:0000256" key="1">
    <source>
        <dbReference type="SAM" id="Phobius"/>
    </source>
</evidence>
<dbReference type="AlphaFoldDB" id="A0A1H6UQL9"/>
<keyword evidence="1" id="KW-0472">Membrane</keyword>
<keyword evidence="1" id="KW-0812">Transmembrane</keyword>
<accession>A0A1H6UQL9</accession>
<feature type="transmembrane region" description="Helical" evidence="1">
    <location>
        <begin position="177"/>
        <end position="197"/>
    </location>
</feature>
<dbReference type="InterPro" id="IPR049713">
    <property type="entry name" value="Pr6Pr-like"/>
</dbReference>
<name>A0A1H6UQL9_9FLAO</name>
<keyword evidence="1" id="KW-1133">Transmembrane helix</keyword>